<dbReference type="CDD" id="cd00170">
    <property type="entry name" value="SEC14"/>
    <property type="match status" value="1"/>
</dbReference>
<dbReference type="SUPFAM" id="SSF46938">
    <property type="entry name" value="CRAL/TRIO N-terminal domain"/>
    <property type="match status" value="1"/>
</dbReference>
<dbReference type="InterPro" id="IPR036273">
    <property type="entry name" value="CRAL/TRIO_N_dom_sf"/>
</dbReference>
<name>A0AAN9VHJ7_9ORTH</name>
<evidence type="ECO:0000259" key="1">
    <source>
        <dbReference type="PROSITE" id="PS50191"/>
    </source>
</evidence>
<gene>
    <name evidence="2" type="ORF">R5R35_006320</name>
</gene>
<dbReference type="PRINTS" id="PR00180">
    <property type="entry name" value="CRETINALDHBP"/>
</dbReference>
<sequence length="276" mass="32253">MDHWKMESIVPIEEEFLKNPELKLQDMESLREWLAECRPNIPKIPDSLLILFLHSCYYNMEKTRKCITRFYELRANTPYHFNNRDVTRPELQTALSVLRFCIIPERDPNGYVIIFHKLKITEPSAYVFNDGVKLLQMTADCALHLHGTVPGMVMFFDASGVRLGHLTRVSLFAMRKFFQYIQEAKPVRLKAIHVANTSPIIDKILTVVRPFIQKELLDLVHFHTDNASLQKHLPTTCLPIDYGGVLEDIDTLHDKHAKFLEEMLPKFQQEEEYRKG</sequence>
<dbReference type="SUPFAM" id="SSF52087">
    <property type="entry name" value="CRAL/TRIO domain"/>
    <property type="match status" value="1"/>
</dbReference>
<dbReference type="Proteomes" id="UP001378592">
    <property type="component" value="Unassembled WGS sequence"/>
</dbReference>
<dbReference type="GO" id="GO:0016020">
    <property type="term" value="C:membrane"/>
    <property type="evidence" value="ECO:0007669"/>
    <property type="project" value="TreeGrafter"/>
</dbReference>
<dbReference type="InterPro" id="IPR001251">
    <property type="entry name" value="CRAL-TRIO_dom"/>
</dbReference>
<dbReference type="GO" id="GO:1902936">
    <property type="term" value="F:phosphatidylinositol bisphosphate binding"/>
    <property type="evidence" value="ECO:0007669"/>
    <property type="project" value="TreeGrafter"/>
</dbReference>
<proteinExistence type="predicted"/>
<dbReference type="AlphaFoldDB" id="A0AAN9VHJ7"/>
<dbReference type="EMBL" id="JAZDUA010000292">
    <property type="protein sequence ID" value="KAK7861950.1"/>
    <property type="molecule type" value="Genomic_DNA"/>
</dbReference>
<accession>A0AAN9VHJ7</accession>
<dbReference type="Gene3D" id="3.40.525.10">
    <property type="entry name" value="CRAL-TRIO lipid binding domain"/>
    <property type="match status" value="1"/>
</dbReference>
<evidence type="ECO:0000313" key="2">
    <source>
        <dbReference type="EMBL" id="KAK7861950.1"/>
    </source>
</evidence>
<evidence type="ECO:0000313" key="3">
    <source>
        <dbReference type="Proteomes" id="UP001378592"/>
    </source>
</evidence>
<dbReference type="Gene3D" id="1.10.8.20">
    <property type="entry name" value="N-terminal domain of phosphatidylinositol transfer protein sec14p"/>
    <property type="match status" value="1"/>
</dbReference>
<dbReference type="PANTHER" id="PTHR10174:SF213">
    <property type="entry name" value="CRAL-TRIO DOMAIN-CONTAINING PROTEIN"/>
    <property type="match status" value="1"/>
</dbReference>
<feature type="domain" description="CRAL-TRIO" evidence="1">
    <location>
        <begin position="88"/>
        <end position="250"/>
    </location>
</feature>
<dbReference type="InterPro" id="IPR036865">
    <property type="entry name" value="CRAL-TRIO_dom_sf"/>
</dbReference>
<comment type="caution">
    <text evidence="2">The sequence shown here is derived from an EMBL/GenBank/DDBJ whole genome shotgun (WGS) entry which is preliminary data.</text>
</comment>
<organism evidence="2 3">
    <name type="scientific">Gryllus longicercus</name>
    <dbReference type="NCBI Taxonomy" id="2509291"/>
    <lineage>
        <taxon>Eukaryota</taxon>
        <taxon>Metazoa</taxon>
        <taxon>Ecdysozoa</taxon>
        <taxon>Arthropoda</taxon>
        <taxon>Hexapoda</taxon>
        <taxon>Insecta</taxon>
        <taxon>Pterygota</taxon>
        <taxon>Neoptera</taxon>
        <taxon>Polyneoptera</taxon>
        <taxon>Orthoptera</taxon>
        <taxon>Ensifera</taxon>
        <taxon>Gryllidea</taxon>
        <taxon>Grylloidea</taxon>
        <taxon>Gryllidae</taxon>
        <taxon>Gryllinae</taxon>
        <taxon>Gryllus</taxon>
    </lineage>
</organism>
<dbReference type="PANTHER" id="PTHR10174">
    <property type="entry name" value="ALPHA-TOCOPHEROL TRANSFER PROTEIN-RELATED"/>
    <property type="match status" value="1"/>
</dbReference>
<reference evidence="2 3" key="1">
    <citation type="submission" date="2024-03" db="EMBL/GenBank/DDBJ databases">
        <title>The genome assembly and annotation of the cricket Gryllus longicercus Weissman &amp; Gray.</title>
        <authorList>
            <person name="Szrajer S."/>
            <person name="Gray D."/>
            <person name="Ylla G."/>
        </authorList>
    </citation>
    <scope>NUCLEOTIDE SEQUENCE [LARGE SCALE GENOMIC DNA]</scope>
    <source>
        <strain evidence="2">DAG 2021-001</strain>
        <tissue evidence="2">Whole body minus gut</tissue>
    </source>
</reference>
<protein>
    <recommendedName>
        <fullName evidence="1">CRAL-TRIO domain-containing protein</fullName>
    </recommendedName>
</protein>
<dbReference type="SMART" id="SM00516">
    <property type="entry name" value="SEC14"/>
    <property type="match status" value="1"/>
</dbReference>
<dbReference type="PROSITE" id="PS50191">
    <property type="entry name" value="CRAL_TRIO"/>
    <property type="match status" value="1"/>
</dbReference>
<keyword evidence="3" id="KW-1185">Reference proteome</keyword>
<dbReference type="Pfam" id="PF00650">
    <property type="entry name" value="CRAL_TRIO"/>
    <property type="match status" value="1"/>
</dbReference>